<feature type="region of interest" description="Disordered" evidence="1">
    <location>
        <begin position="41"/>
        <end position="73"/>
    </location>
</feature>
<protein>
    <submittedName>
        <fullName evidence="2">Uncharacterized protein</fullName>
    </submittedName>
</protein>
<proteinExistence type="predicted"/>
<feature type="compositionally biased region" description="Basic residues" evidence="1">
    <location>
        <begin position="55"/>
        <end position="67"/>
    </location>
</feature>
<organism evidence="2 3">
    <name type="scientific">Methylobacterium gnaphalii</name>
    <dbReference type="NCBI Taxonomy" id="1010610"/>
    <lineage>
        <taxon>Bacteria</taxon>
        <taxon>Pseudomonadati</taxon>
        <taxon>Pseudomonadota</taxon>
        <taxon>Alphaproteobacteria</taxon>
        <taxon>Hyphomicrobiales</taxon>
        <taxon>Methylobacteriaceae</taxon>
        <taxon>Methylobacterium</taxon>
    </lineage>
</organism>
<dbReference type="EMBL" id="BJZV01000070">
    <property type="protein sequence ID" value="GEP12783.1"/>
    <property type="molecule type" value="Genomic_DNA"/>
</dbReference>
<reference evidence="2 3" key="1">
    <citation type="submission" date="2019-07" db="EMBL/GenBank/DDBJ databases">
        <title>Whole genome shotgun sequence of Methylobacterium gnaphalii NBRC 107716.</title>
        <authorList>
            <person name="Hosoyama A."/>
            <person name="Uohara A."/>
            <person name="Ohji S."/>
            <person name="Ichikawa N."/>
        </authorList>
    </citation>
    <scope>NUCLEOTIDE SEQUENCE [LARGE SCALE GENOMIC DNA]</scope>
    <source>
        <strain evidence="2 3">NBRC 107716</strain>
    </source>
</reference>
<name>A0A512JSB6_9HYPH</name>
<accession>A0A512JSB6</accession>
<evidence type="ECO:0000313" key="2">
    <source>
        <dbReference type="EMBL" id="GEP12783.1"/>
    </source>
</evidence>
<gene>
    <name evidence="2" type="ORF">MGN01_46280</name>
</gene>
<dbReference type="RefSeq" id="WP_238257805.1">
    <property type="nucleotide sequence ID" value="NZ_BJZV01000070.1"/>
</dbReference>
<evidence type="ECO:0000256" key="1">
    <source>
        <dbReference type="SAM" id="MobiDB-lite"/>
    </source>
</evidence>
<comment type="caution">
    <text evidence="2">The sequence shown here is derived from an EMBL/GenBank/DDBJ whole genome shotgun (WGS) entry which is preliminary data.</text>
</comment>
<sequence length="73" mass="8039">MTAARERHPESSKKEIVRAAFYALTEGDTVDPEQGKQLHGFAISERATDEEAPIKRSKLGKKKRKAAQKASAS</sequence>
<keyword evidence="3" id="KW-1185">Reference proteome</keyword>
<dbReference type="Proteomes" id="UP000321750">
    <property type="component" value="Unassembled WGS sequence"/>
</dbReference>
<dbReference type="AlphaFoldDB" id="A0A512JSB6"/>
<evidence type="ECO:0000313" key="3">
    <source>
        <dbReference type="Proteomes" id="UP000321750"/>
    </source>
</evidence>